<name>A0ABX0KS00_9NEIS</name>
<evidence type="ECO:0000256" key="1">
    <source>
        <dbReference type="ARBA" id="ARBA00005578"/>
    </source>
</evidence>
<accession>A0ABX0KS00</accession>
<dbReference type="InterPro" id="IPR002634">
    <property type="entry name" value="BolA"/>
</dbReference>
<dbReference type="Pfam" id="PF01722">
    <property type="entry name" value="BolA"/>
    <property type="match status" value="1"/>
</dbReference>
<comment type="caution">
    <text evidence="3">The sequence shown here is derived from an EMBL/GenBank/DDBJ whole genome shotgun (WGS) entry which is preliminary data.</text>
</comment>
<dbReference type="InterPro" id="IPR036065">
    <property type="entry name" value="BolA-like_sf"/>
</dbReference>
<evidence type="ECO:0000313" key="4">
    <source>
        <dbReference type="Proteomes" id="UP000712570"/>
    </source>
</evidence>
<comment type="similarity">
    <text evidence="1 2">Belongs to the BolA/IbaG family.</text>
</comment>
<evidence type="ECO:0000256" key="2">
    <source>
        <dbReference type="RuleBase" id="RU003860"/>
    </source>
</evidence>
<dbReference type="Proteomes" id="UP000712570">
    <property type="component" value="Unassembled WGS sequence"/>
</dbReference>
<dbReference type="PANTHER" id="PTHR46229">
    <property type="entry name" value="BOLA TRANSCRIPTION REGULATOR"/>
    <property type="match status" value="1"/>
</dbReference>
<proteinExistence type="inferred from homology"/>
<dbReference type="SUPFAM" id="SSF82657">
    <property type="entry name" value="BolA-like"/>
    <property type="match status" value="1"/>
</dbReference>
<protein>
    <submittedName>
        <fullName evidence="3">BolA/IbaG family iron-sulfur metabolism protein</fullName>
    </submittedName>
</protein>
<dbReference type="PANTHER" id="PTHR46229:SF2">
    <property type="entry name" value="BOLA-LIKE PROTEIN 1"/>
    <property type="match status" value="1"/>
</dbReference>
<dbReference type="InterPro" id="IPR050961">
    <property type="entry name" value="BolA/IbaG_stress_morph_reg"/>
</dbReference>
<evidence type="ECO:0000313" key="3">
    <source>
        <dbReference type="EMBL" id="NHQ87425.1"/>
    </source>
</evidence>
<dbReference type="Gene3D" id="3.30.300.90">
    <property type="entry name" value="BolA-like"/>
    <property type="match status" value="1"/>
</dbReference>
<organism evidence="3 4">
    <name type="scientific">Iodobacter violaceini</name>
    <dbReference type="NCBI Taxonomy" id="3044271"/>
    <lineage>
        <taxon>Bacteria</taxon>
        <taxon>Pseudomonadati</taxon>
        <taxon>Pseudomonadota</taxon>
        <taxon>Betaproteobacteria</taxon>
        <taxon>Neisseriales</taxon>
        <taxon>Chitinibacteraceae</taxon>
        <taxon>Iodobacter</taxon>
    </lineage>
</organism>
<dbReference type="EMBL" id="JAAOLX010000007">
    <property type="protein sequence ID" value="NHQ87425.1"/>
    <property type="molecule type" value="Genomic_DNA"/>
</dbReference>
<reference evidence="3 4" key="1">
    <citation type="submission" date="2020-03" db="EMBL/GenBank/DDBJ databases">
        <title>Draft genome sequence of environmentally isolated violet-colored cultures.</title>
        <authorList>
            <person name="Wilson H.S."/>
        </authorList>
    </citation>
    <scope>NUCLEOTIDE SEQUENCE [LARGE SCALE GENOMIC DNA]</scope>
    <source>
        <strain evidence="3 4">HSC-16F04</strain>
    </source>
</reference>
<keyword evidence="4" id="KW-1185">Reference proteome</keyword>
<dbReference type="RefSeq" id="WP_166827769.1">
    <property type="nucleotide sequence ID" value="NZ_JAAOLX010000007.1"/>
</dbReference>
<sequence>MTPESVQALLTDRLSATAVEVTGDGHHFYARIASPRFEGLGLLARHRLVKDAVKPEIDSGELHALSLEKTLTPAEWAERAV</sequence>
<dbReference type="PIRSF" id="PIRSF003113">
    <property type="entry name" value="BolA"/>
    <property type="match status" value="1"/>
</dbReference>
<gene>
    <name evidence="3" type="ORF">HA050_15010</name>
</gene>